<keyword evidence="2" id="KW-1185">Reference proteome</keyword>
<proteinExistence type="predicted"/>
<name>A0ACC2GRP2_DALPE</name>
<evidence type="ECO:0000313" key="1">
    <source>
        <dbReference type="EMBL" id="KAJ8006083.1"/>
    </source>
</evidence>
<gene>
    <name evidence="1" type="ORF">DPEC_G00124580</name>
</gene>
<dbReference type="EMBL" id="CM055737">
    <property type="protein sequence ID" value="KAJ8006083.1"/>
    <property type="molecule type" value="Genomic_DNA"/>
</dbReference>
<sequence>MLRQTGARVQPEAQRIDMEFKSASPVFRMQCTPTEVKLNIHSGNYHKTISATPKTQDAVKQNVTVRQGQT</sequence>
<comment type="caution">
    <text evidence="1">The sequence shown here is derived from an EMBL/GenBank/DDBJ whole genome shotgun (WGS) entry which is preliminary data.</text>
</comment>
<dbReference type="Proteomes" id="UP001157502">
    <property type="component" value="Chromosome 10"/>
</dbReference>
<evidence type="ECO:0000313" key="2">
    <source>
        <dbReference type="Proteomes" id="UP001157502"/>
    </source>
</evidence>
<accession>A0ACC2GRP2</accession>
<reference evidence="1" key="1">
    <citation type="submission" date="2021-05" db="EMBL/GenBank/DDBJ databases">
        <authorList>
            <person name="Pan Q."/>
            <person name="Jouanno E."/>
            <person name="Zahm M."/>
            <person name="Klopp C."/>
            <person name="Cabau C."/>
            <person name="Louis A."/>
            <person name="Berthelot C."/>
            <person name="Parey E."/>
            <person name="Roest Crollius H."/>
            <person name="Montfort J."/>
            <person name="Robinson-Rechavi M."/>
            <person name="Bouchez O."/>
            <person name="Lampietro C."/>
            <person name="Lopez Roques C."/>
            <person name="Donnadieu C."/>
            <person name="Postlethwait J."/>
            <person name="Bobe J."/>
            <person name="Dillon D."/>
            <person name="Chandos A."/>
            <person name="von Hippel F."/>
            <person name="Guiguen Y."/>
        </authorList>
    </citation>
    <scope>NUCLEOTIDE SEQUENCE</scope>
    <source>
        <strain evidence="1">YG-Jan2019</strain>
    </source>
</reference>
<organism evidence="1 2">
    <name type="scientific">Dallia pectoralis</name>
    <name type="common">Alaska blackfish</name>
    <dbReference type="NCBI Taxonomy" id="75939"/>
    <lineage>
        <taxon>Eukaryota</taxon>
        <taxon>Metazoa</taxon>
        <taxon>Chordata</taxon>
        <taxon>Craniata</taxon>
        <taxon>Vertebrata</taxon>
        <taxon>Euteleostomi</taxon>
        <taxon>Actinopterygii</taxon>
        <taxon>Neopterygii</taxon>
        <taxon>Teleostei</taxon>
        <taxon>Protacanthopterygii</taxon>
        <taxon>Esociformes</taxon>
        <taxon>Umbridae</taxon>
        <taxon>Dallia</taxon>
    </lineage>
</organism>
<protein>
    <submittedName>
        <fullName evidence="1">Uncharacterized protein</fullName>
    </submittedName>
</protein>